<feature type="domain" description="HTH lysR-type" evidence="5">
    <location>
        <begin position="1"/>
        <end position="58"/>
    </location>
</feature>
<dbReference type="RefSeq" id="WP_066244992.1">
    <property type="nucleotide sequence ID" value="NZ_LSGP01000025.1"/>
</dbReference>
<sequence>MNTIEIEAFLAILRHGNLTEAAKALFISQSTLSHRLFELEREVGMSLIQRGRGGKSLVLTDYGKQFLLIAKRWENLVQDTKRLQSQTNNLSLSIGAVDTFHTFIFPPLYQALCEHMPKINLNLKTHNSTELYLQVDRGEIDVGFTLLDLPMRNITVQKIYTERRVVLRKEKSPNKCDEFIDPESLDPAGEIFFVGDTAFHTWYQCWKGEKGYPSLQVDTTQLLLLLLNKVGNWSIVPMCIAQKLVSMGSYSYYRLEDPPPERICYKIQSKYLNASVAEGIGILDSYLASVLNKE</sequence>
<name>A0A154BMU7_ANASB</name>
<dbReference type="Proteomes" id="UP000076268">
    <property type="component" value="Unassembled WGS sequence"/>
</dbReference>
<dbReference type="GO" id="GO:0003700">
    <property type="term" value="F:DNA-binding transcription factor activity"/>
    <property type="evidence" value="ECO:0007669"/>
    <property type="project" value="InterPro"/>
</dbReference>
<dbReference type="PRINTS" id="PR00039">
    <property type="entry name" value="HTHLYSR"/>
</dbReference>
<accession>A0A154BMU7</accession>
<dbReference type="InterPro" id="IPR000847">
    <property type="entry name" value="LysR_HTH_N"/>
</dbReference>
<protein>
    <recommendedName>
        <fullName evidence="5">HTH lysR-type domain-containing protein</fullName>
    </recommendedName>
</protein>
<evidence type="ECO:0000313" key="6">
    <source>
        <dbReference type="EMBL" id="KYZ75313.1"/>
    </source>
</evidence>
<dbReference type="PROSITE" id="PS50931">
    <property type="entry name" value="HTH_LYSR"/>
    <property type="match status" value="1"/>
</dbReference>
<dbReference type="CDD" id="cd05466">
    <property type="entry name" value="PBP2_LTTR_substrate"/>
    <property type="match status" value="1"/>
</dbReference>
<dbReference type="GO" id="GO:0032993">
    <property type="term" value="C:protein-DNA complex"/>
    <property type="evidence" value="ECO:0007669"/>
    <property type="project" value="TreeGrafter"/>
</dbReference>
<reference evidence="6 7" key="1">
    <citation type="submission" date="2016-02" db="EMBL/GenBank/DDBJ databases">
        <title>Anaerosporomusa subterraneum gen. nov., sp. nov., a spore-forming obligate anaerobe isolated from saprolite.</title>
        <authorList>
            <person name="Choi J.K."/>
            <person name="Shah M."/>
            <person name="Yee N."/>
        </authorList>
    </citation>
    <scope>NUCLEOTIDE SEQUENCE [LARGE SCALE GENOMIC DNA]</scope>
    <source>
        <strain evidence="6 7">RU4</strain>
    </source>
</reference>
<evidence type="ECO:0000313" key="7">
    <source>
        <dbReference type="Proteomes" id="UP000076268"/>
    </source>
</evidence>
<dbReference type="SUPFAM" id="SSF46785">
    <property type="entry name" value="Winged helix' DNA-binding domain"/>
    <property type="match status" value="1"/>
</dbReference>
<comment type="caution">
    <text evidence="6">The sequence shown here is derived from an EMBL/GenBank/DDBJ whole genome shotgun (WGS) entry which is preliminary data.</text>
</comment>
<dbReference type="Gene3D" id="1.10.10.10">
    <property type="entry name" value="Winged helix-like DNA-binding domain superfamily/Winged helix DNA-binding domain"/>
    <property type="match status" value="1"/>
</dbReference>
<evidence type="ECO:0000256" key="1">
    <source>
        <dbReference type="ARBA" id="ARBA00009437"/>
    </source>
</evidence>
<dbReference type="InterPro" id="IPR005119">
    <property type="entry name" value="LysR_subst-bd"/>
</dbReference>
<keyword evidence="7" id="KW-1185">Reference proteome</keyword>
<dbReference type="PANTHER" id="PTHR30346:SF28">
    <property type="entry name" value="HTH-TYPE TRANSCRIPTIONAL REGULATOR CYNR"/>
    <property type="match status" value="1"/>
</dbReference>
<organism evidence="6 7">
    <name type="scientific">Anaerosporomusa subterranea</name>
    <dbReference type="NCBI Taxonomy" id="1794912"/>
    <lineage>
        <taxon>Bacteria</taxon>
        <taxon>Bacillati</taxon>
        <taxon>Bacillota</taxon>
        <taxon>Negativicutes</taxon>
        <taxon>Acetonemataceae</taxon>
        <taxon>Anaerosporomusa</taxon>
    </lineage>
</organism>
<evidence type="ECO:0000256" key="3">
    <source>
        <dbReference type="ARBA" id="ARBA00023125"/>
    </source>
</evidence>
<keyword evidence="4" id="KW-0804">Transcription</keyword>
<dbReference type="SUPFAM" id="SSF53850">
    <property type="entry name" value="Periplasmic binding protein-like II"/>
    <property type="match status" value="1"/>
</dbReference>
<dbReference type="AlphaFoldDB" id="A0A154BMU7"/>
<dbReference type="GO" id="GO:0003677">
    <property type="term" value="F:DNA binding"/>
    <property type="evidence" value="ECO:0007669"/>
    <property type="project" value="UniProtKB-KW"/>
</dbReference>
<keyword evidence="2" id="KW-0805">Transcription regulation</keyword>
<dbReference type="OrthoDB" id="1684752at2"/>
<evidence type="ECO:0000259" key="5">
    <source>
        <dbReference type="PROSITE" id="PS50931"/>
    </source>
</evidence>
<evidence type="ECO:0000256" key="2">
    <source>
        <dbReference type="ARBA" id="ARBA00023015"/>
    </source>
</evidence>
<evidence type="ECO:0000256" key="4">
    <source>
        <dbReference type="ARBA" id="ARBA00023163"/>
    </source>
</evidence>
<proteinExistence type="inferred from homology"/>
<dbReference type="PANTHER" id="PTHR30346">
    <property type="entry name" value="TRANSCRIPTIONAL DUAL REGULATOR HCAR-RELATED"/>
    <property type="match status" value="1"/>
</dbReference>
<gene>
    <name evidence="6" type="ORF">AXX12_14250</name>
</gene>
<dbReference type="Gene3D" id="3.40.190.290">
    <property type="match status" value="1"/>
</dbReference>
<dbReference type="InterPro" id="IPR036390">
    <property type="entry name" value="WH_DNA-bd_sf"/>
</dbReference>
<dbReference type="EMBL" id="LSGP01000025">
    <property type="protein sequence ID" value="KYZ75313.1"/>
    <property type="molecule type" value="Genomic_DNA"/>
</dbReference>
<comment type="similarity">
    <text evidence="1">Belongs to the LysR transcriptional regulatory family.</text>
</comment>
<dbReference type="Pfam" id="PF00126">
    <property type="entry name" value="HTH_1"/>
    <property type="match status" value="1"/>
</dbReference>
<dbReference type="STRING" id="1794912.AXX12_14250"/>
<dbReference type="Pfam" id="PF03466">
    <property type="entry name" value="LysR_substrate"/>
    <property type="match status" value="1"/>
</dbReference>
<keyword evidence="3" id="KW-0238">DNA-binding</keyword>
<dbReference type="InterPro" id="IPR036388">
    <property type="entry name" value="WH-like_DNA-bd_sf"/>
</dbReference>